<name>A0ABV3RYE3_9GAMM</name>
<comment type="caution">
    <text evidence="3">The sequence shown here is derived from an EMBL/GenBank/DDBJ whole genome shotgun (WGS) entry which is preliminary data.</text>
</comment>
<dbReference type="InterPro" id="IPR051199">
    <property type="entry name" value="LPS_LOS_Heptosyltrfase"/>
</dbReference>
<dbReference type="EMBL" id="JBAKFG010000002">
    <property type="protein sequence ID" value="MEX0373094.1"/>
    <property type="molecule type" value="Genomic_DNA"/>
</dbReference>
<dbReference type="InterPro" id="IPR002201">
    <property type="entry name" value="Glyco_trans_9"/>
</dbReference>
<evidence type="ECO:0000313" key="4">
    <source>
        <dbReference type="Proteomes" id="UP001556636"/>
    </source>
</evidence>
<evidence type="ECO:0000313" key="3">
    <source>
        <dbReference type="EMBL" id="MEX0373094.1"/>
    </source>
</evidence>
<evidence type="ECO:0000256" key="2">
    <source>
        <dbReference type="ARBA" id="ARBA00022679"/>
    </source>
</evidence>
<keyword evidence="2" id="KW-0808">Transferase</keyword>
<protein>
    <submittedName>
        <fullName evidence="3">Glycosyltransferase family 9 protein</fullName>
    </submittedName>
</protein>
<dbReference type="Gene3D" id="3.40.50.2000">
    <property type="entry name" value="Glycogen Phosphorylase B"/>
    <property type="match status" value="2"/>
</dbReference>
<proteinExistence type="predicted"/>
<keyword evidence="4" id="KW-1185">Reference proteome</keyword>
<accession>A0ABV3RYE3</accession>
<keyword evidence="1" id="KW-0328">Glycosyltransferase</keyword>
<dbReference type="Proteomes" id="UP001556636">
    <property type="component" value="Unassembled WGS sequence"/>
</dbReference>
<dbReference type="SUPFAM" id="SSF53756">
    <property type="entry name" value="UDP-Glycosyltransferase/glycogen phosphorylase"/>
    <property type="match status" value="1"/>
</dbReference>
<dbReference type="PANTHER" id="PTHR30160:SF15">
    <property type="entry name" value="GLYCOSYLTRANSFERASE HI_0523-RELATED"/>
    <property type="match status" value="1"/>
</dbReference>
<dbReference type="RefSeq" id="WP_367951519.1">
    <property type="nucleotide sequence ID" value="NZ_JBAKFG010000002.1"/>
</dbReference>
<evidence type="ECO:0000256" key="1">
    <source>
        <dbReference type="ARBA" id="ARBA00022676"/>
    </source>
</evidence>
<reference evidence="3 4" key="1">
    <citation type="submission" date="2024-02" db="EMBL/GenBank/DDBJ databases">
        <title>New especies of Spiribacter isolated from saline water.</title>
        <authorList>
            <person name="Leon M.J."/>
            <person name="De La Haba R."/>
            <person name="Sanchez-Porro C."/>
            <person name="Ventosa A."/>
        </authorList>
    </citation>
    <scope>NUCLEOTIDE SEQUENCE [LARGE SCALE GENOMIC DNA]</scope>
    <source>
        <strain evidence="4">ag22IC6-196</strain>
    </source>
</reference>
<gene>
    <name evidence="3" type="ORF">V6X51_06545</name>
</gene>
<dbReference type="CDD" id="cd03789">
    <property type="entry name" value="GT9_LPS_heptosyltransferase"/>
    <property type="match status" value="1"/>
</dbReference>
<dbReference type="PANTHER" id="PTHR30160">
    <property type="entry name" value="TETRAACYLDISACCHARIDE 4'-KINASE-RELATED"/>
    <property type="match status" value="1"/>
</dbReference>
<dbReference type="Pfam" id="PF01075">
    <property type="entry name" value="Glyco_transf_9"/>
    <property type="match status" value="1"/>
</dbReference>
<organism evidence="3 4">
    <name type="scientific">Spiribacter roseus</name>
    <dbReference type="NCBI Taxonomy" id="1855875"/>
    <lineage>
        <taxon>Bacteria</taxon>
        <taxon>Pseudomonadati</taxon>
        <taxon>Pseudomonadota</taxon>
        <taxon>Gammaproteobacteria</taxon>
        <taxon>Chromatiales</taxon>
        <taxon>Ectothiorhodospiraceae</taxon>
        <taxon>Spiribacter</taxon>
    </lineage>
</organism>
<sequence length="340" mass="36673">MGPSRILVTRTDKLGDFMLTWPALDLLRRALPAAHITVLVGEGAAPMARACPVVDEVLVDRGQPVSELADVVWKGRFDAAIVLFSTWRIALAVRRAGVPYRLAPATKLAQVLFNNRLVQRRSQSIKPEHAYNVDLILRFLDDHGLAVPDAPVGPYLSFSPSALAETSRRLGHAYGIPEEALRVIVHPGSGGSASTLPADGFARLLNRLTSTRPVFVMVTAGPGEESQARAVRDRIRGHSAAVHVSSDGLIEFARVLATADLFLSGSTGPLHIAGAIDVPTAAFYPRRRSSTALRWQTTNQPRHRLAFSPPDTAGESEMTAIDLDAAASAISQCFLEGRRD</sequence>